<keyword evidence="1" id="KW-1133">Transmembrane helix</keyword>
<evidence type="ECO:0000313" key="3">
    <source>
        <dbReference type="Proteomes" id="UP000827445"/>
    </source>
</evidence>
<organism evidence="2 3">
    <name type="scientific">Carnobacterium phage cd2</name>
    <dbReference type="NCBI Taxonomy" id="2849244"/>
    <lineage>
        <taxon>Viruses</taxon>
        <taxon>Duplodnaviria</taxon>
        <taxon>Heunggongvirae</taxon>
        <taxon>Uroviricota</taxon>
        <taxon>Caudoviricetes</taxon>
        <taxon>Carnodivirus</taxon>
        <taxon>Carnodivirus cd2-like</taxon>
    </lineage>
</organism>
<protein>
    <recommendedName>
        <fullName evidence="4">Transposase</fullName>
    </recommendedName>
</protein>
<name>A0AAE7VIK3_9CAUD</name>
<dbReference type="Proteomes" id="UP000827445">
    <property type="component" value="Segment"/>
</dbReference>
<accession>A0AAE7VIK3</accession>
<gene>
    <name evidence="2" type="ORF">cd2_038</name>
</gene>
<keyword evidence="1" id="KW-0472">Membrane</keyword>
<sequence length="124" mass="14141">MKNLKSYKRENTRLAKAYVRENIKEILEIVAKEPLDEVCEVILPDASKFTPNGKSKPTEEMLSLLEKHRAFNGYYTRFGTLINGRVYSSQSYYGYWHGLKLYLAVGFGISAVSLMLKILVSNLA</sequence>
<evidence type="ECO:0000313" key="2">
    <source>
        <dbReference type="EMBL" id="QXP45164.1"/>
    </source>
</evidence>
<evidence type="ECO:0008006" key="4">
    <source>
        <dbReference type="Google" id="ProtNLM"/>
    </source>
</evidence>
<keyword evidence="1" id="KW-0812">Transmembrane</keyword>
<keyword evidence="3" id="KW-1185">Reference proteome</keyword>
<feature type="transmembrane region" description="Helical" evidence="1">
    <location>
        <begin position="101"/>
        <end position="120"/>
    </location>
</feature>
<proteinExistence type="predicted"/>
<reference evidence="2 3" key="1">
    <citation type="journal article" date="2021" name="Microbiol. Resour. Announc.">
        <title>Genome Sequences of Bacteriophages cd2, cd3, and cd4, which Specifically Target Carnobacterium divergens.</title>
        <authorList>
            <person name="Zhang P."/>
            <person name="Britton A.P."/>
            <person name="Visser K.A."/>
            <person name="Welke C.A."/>
            <person name="Wassink H."/>
            <person name="Prins E."/>
            <person name="Yang X."/>
            <person name="Martin-Visscher L.A."/>
        </authorList>
    </citation>
    <scope>NUCLEOTIDE SEQUENCE [LARGE SCALE GENOMIC DNA]</scope>
    <source>
        <strain evidence="3">cd2</strain>
    </source>
</reference>
<evidence type="ECO:0000256" key="1">
    <source>
        <dbReference type="SAM" id="Phobius"/>
    </source>
</evidence>
<dbReference type="EMBL" id="MZ398135">
    <property type="protein sequence ID" value="QXP45164.1"/>
    <property type="molecule type" value="Genomic_DNA"/>
</dbReference>